<comment type="subcellular location">
    <subcellularLocation>
        <location evidence="2 10 11">Nucleus</location>
    </subcellularLocation>
</comment>
<dbReference type="InterPro" id="IPR001356">
    <property type="entry name" value="HD"/>
</dbReference>
<dbReference type="GO" id="GO:0000978">
    <property type="term" value="F:RNA polymerase II cis-regulatory region sequence-specific DNA binding"/>
    <property type="evidence" value="ECO:0007669"/>
    <property type="project" value="TreeGrafter"/>
</dbReference>
<dbReference type="PANTHER" id="PTHR45664:SF3">
    <property type="entry name" value="HOMEOBOX PROTEIN HOX-A2"/>
    <property type="match status" value="1"/>
</dbReference>
<protein>
    <submittedName>
        <fullName evidence="14">Homeobox A2b</fullName>
    </submittedName>
</protein>
<dbReference type="PRINTS" id="PR00024">
    <property type="entry name" value="HOMEOBOX"/>
</dbReference>
<reference evidence="14" key="2">
    <citation type="submission" date="2025-09" db="UniProtKB">
        <authorList>
            <consortium name="Ensembl"/>
        </authorList>
    </citation>
    <scope>IDENTIFICATION</scope>
</reference>
<dbReference type="GeneTree" id="ENSGT00940000155029"/>
<evidence type="ECO:0000256" key="9">
    <source>
        <dbReference type="ARBA" id="ARBA00038135"/>
    </source>
</evidence>
<evidence type="ECO:0000256" key="5">
    <source>
        <dbReference type="ARBA" id="ARBA00023125"/>
    </source>
</evidence>
<dbReference type="Ensembl" id="ENSOSIT00000005817.1">
    <property type="protein sequence ID" value="ENSOSIP00000005425.1"/>
    <property type="gene ID" value="ENSOSIG00000003738.1"/>
</dbReference>
<dbReference type="GO" id="GO:0000981">
    <property type="term" value="F:DNA-binding transcription factor activity, RNA polymerase II-specific"/>
    <property type="evidence" value="ECO:0007669"/>
    <property type="project" value="InterPro"/>
</dbReference>
<accession>A0A8C7WZT0</accession>
<keyword evidence="5 10" id="KW-0238">DNA-binding</keyword>
<dbReference type="Pfam" id="PF00046">
    <property type="entry name" value="Homeodomain"/>
    <property type="match status" value="1"/>
</dbReference>
<comment type="similarity">
    <text evidence="9">Belongs to the Antp homeobox family. Proboscipedia subfamily.</text>
</comment>
<evidence type="ECO:0000256" key="3">
    <source>
        <dbReference type="ARBA" id="ARBA00022473"/>
    </source>
</evidence>
<feature type="compositionally biased region" description="Low complexity" evidence="12">
    <location>
        <begin position="291"/>
        <end position="319"/>
    </location>
</feature>
<keyword evidence="8 10" id="KW-0539">Nucleus</keyword>
<feature type="domain" description="Homeobox" evidence="13">
    <location>
        <begin position="134"/>
        <end position="194"/>
    </location>
</feature>
<dbReference type="InterPro" id="IPR009057">
    <property type="entry name" value="Homeodomain-like_sf"/>
</dbReference>
<keyword evidence="4" id="KW-0805">Transcription regulation</keyword>
<keyword evidence="6 10" id="KW-0371">Homeobox</keyword>
<dbReference type="PANTHER" id="PTHR45664">
    <property type="entry name" value="PROTEIN ZERKNUELLT 1-RELATED"/>
    <property type="match status" value="1"/>
</dbReference>
<keyword evidence="3" id="KW-0217">Developmental protein</keyword>
<evidence type="ECO:0000313" key="14">
    <source>
        <dbReference type="Ensembl" id="ENSOSIP00000005425.1"/>
    </source>
</evidence>
<evidence type="ECO:0000256" key="12">
    <source>
        <dbReference type="SAM" id="MobiDB-lite"/>
    </source>
</evidence>
<dbReference type="GO" id="GO:0005634">
    <property type="term" value="C:nucleus"/>
    <property type="evidence" value="ECO:0007669"/>
    <property type="project" value="UniProtKB-SubCell"/>
</dbReference>
<dbReference type="PROSITE" id="PS50071">
    <property type="entry name" value="HOMEOBOX_2"/>
    <property type="match status" value="1"/>
</dbReference>
<dbReference type="PROSITE" id="PS00027">
    <property type="entry name" value="HOMEOBOX_1"/>
    <property type="match status" value="1"/>
</dbReference>
<feature type="compositionally biased region" description="Polar residues" evidence="12">
    <location>
        <begin position="46"/>
        <end position="55"/>
    </location>
</feature>
<evidence type="ECO:0000256" key="8">
    <source>
        <dbReference type="ARBA" id="ARBA00023242"/>
    </source>
</evidence>
<dbReference type="InterPro" id="IPR017970">
    <property type="entry name" value="Homeobox_CS"/>
</dbReference>
<dbReference type="Gene3D" id="1.10.10.60">
    <property type="entry name" value="Homeodomain-like"/>
    <property type="match status" value="1"/>
</dbReference>
<dbReference type="SUPFAM" id="SSF46689">
    <property type="entry name" value="Homeodomain-like"/>
    <property type="match status" value="1"/>
</dbReference>
<keyword evidence="15" id="KW-1185">Reference proteome</keyword>
<feature type="region of interest" description="Disordered" evidence="12">
    <location>
        <begin position="91"/>
        <end position="134"/>
    </location>
</feature>
<evidence type="ECO:0000256" key="2">
    <source>
        <dbReference type="ARBA" id="ARBA00004123"/>
    </source>
</evidence>
<evidence type="ECO:0000256" key="1">
    <source>
        <dbReference type="ARBA" id="ARBA00003263"/>
    </source>
</evidence>
<name>A0A8C7WZT0_9TELE</name>
<proteinExistence type="inferred from homology"/>
<organism evidence="14 15">
    <name type="scientific">Oryzias sinensis</name>
    <name type="common">Chinese medaka</name>
    <dbReference type="NCBI Taxonomy" id="183150"/>
    <lineage>
        <taxon>Eukaryota</taxon>
        <taxon>Metazoa</taxon>
        <taxon>Chordata</taxon>
        <taxon>Craniata</taxon>
        <taxon>Vertebrata</taxon>
        <taxon>Euteleostomi</taxon>
        <taxon>Actinopterygii</taxon>
        <taxon>Neopterygii</taxon>
        <taxon>Teleostei</taxon>
        <taxon>Neoteleostei</taxon>
        <taxon>Acanthomorphata</taxon>
        <taxon>Ovalentaria</taxon>
        <taxon>Atherinomorphae</taxon>
        <taxon>Beloniformes</taxon>
        <taxon>Adrianichthyidae</taxon>
        <taxon>Oryziinae</taxon>
        <taxon>Oryzias</taxon>
    </lineage>
</organism>
<dbReference type="CDD" id="cd00086">
    <property type="entry name" value="homeodomain"/>
    <property type="match status" value="1"/>
</dbReference>
<sequence>MDYKFGRESGFINSQPSLAECLTSLTNPAGDAFQSSSIKSSPRSLPTLQTVSGLDTSVPPHQDRSTPALRGSSPLQTASLLAKYPWMKEKKSTKRGRAAAAPASPVDAAPTTDSPPHYFPPQGSPEEPETTDDGASKRLRTAYTNNQLLELEKEFHFNKYLCRPRRVEIAALLDLSEKQVKVWFQNRRMKHKRQSHCKENWDGERKYACVKDAPEIDFQQAADSSMAAQRERCSDQHTPTSSHNNNAHRGGNQAASPMSSNEKHLKHFPNPTPTAPACASTMGPDNDDSSSLDGSLQAFQPISSSSSFSPSLSESAQSPLHLPSESFNFFTETFTAMDQQNLIY</sequence>
<feature type="region of interest" description="Disordered" evidence="12">
    <location>
        <begin position="29"/>
        <end position="76"/>
    </location>
</feature>
<dbReference type="AlphaFoldDB" id="A0A8C7WZT0"/>
<dbReference type="FunFam" id="1.10.10.60:FF:000145">
    <property type="entry name" value="homeobox protein Hox-A2"/>
    <property type="match status" value="1"/>
</dbReference>
<evidence type="ECO:0000259" key="13">
    <source>
        <dbReference type="PROSITE" id="PS50071"/>
    </source>
</evidence>
<evidence type="ECO:0000256" key="6">
    <source>
        <dbReference type="ARBA" id="ARBA00023155"/>
    </source>
</evidence>
<feature type="DNA-binding region" description="Homeobox" evidence="10">
    <location>
        <begin position="136"/>
        <end position="195"/>
    </location>
</feature>
<evidence type="ECO:0000256" key="4">
    <source>
        <dbReference type="ARBA" id="ARBA00023015"/>
    </source>
</evidence>
<dbReference type="InterPro" id="IPR020479">
    <property type="entry name" value="HD_metazoa"/>
</dbReference>
<dbReference type="Proteomes" id="UP000694383">
    <property type="component" value="Unplaced"/>
</dbReference>
<evidence type="ECO:0000256" key="11">
    <source>
        <dbReference type="RuleBase" id="RU000682"/>
    </source>
</evidence>
<feature type="compositionally biased region" description="Low complexity" evidence="12">
    <location>
        <begin position="35"/>
        <end position="44"/>
    </location>
</feature>
<evidence type="ECO:0000256" key="10">
    <source>
        <dbReference type="PROSITE-ProRule" id="PRU00108"/>
    </source>
</evidence>
<evidence type="ECO:0000313" key="15">
    <source>
        <dbReference type="Proteomes" id="UP000694383"/>
    </source>
</evidence>
<keyword evidence="7" id="KW-0804">Transcription</keyword>
<feature type="region of interest" description="Disordered" evidence="12">
    <location>
        <begin position="221"/>
        <end position="319"/>
    </location>
</feature>
<comment type="function">
    <text evidence="1">Sequence-specific transcription factor which is part of a developmental regulatory system that provides cells with specific positional identities on the anterior-posterior axis.</text>
</comment>
<evidence type="ECO:0000256" key="7">
    <source>
        <dbReference type="ARBA" id="ARBA00023163"/>
    </source>
</evidence>
<dbReference type="SMART" id="SM00389">
    <property type="entry name" value="HOX"/>
    <property type="match status" value="1"/>
</dbReference>
<reference evidence="14" key="1">
    <citation type="submission" date="2025-08" db="UniProtKB">
        <authorList>
            <consortium name="Ensembl"/>
        </authorList>
    </citation>
    <scope>IDENTIFICATION</scope>
</reference>
<feature type="compositionally biased region" description="Low complexity" evidence="12">
    <location>
        <begin position="98"/>
        <end position="110"/>
    </location>
</feature>
<feature type="compositionally biased region" description="Polar residues" evidence="12">
    <location>
        <begin position="236"/>
        <end position="260"/>
    </location>
</feature>